<feature type="domain" description="DUF4395" evidence="2">
    <location>
        <begin position="43"/>
        <end position="176"/>
    </location>
</feature>
<name>A0A6N8IXZ1_9BURK</name>
<feature type="transmembrane region" description="Helical" evidence="1">
    <location>
        <begin position="47"/>
        <end position="65"/>
    </location>
</feature>
<dbReference type="Pfam" id="PF14340">
    <property type="entry name" value="DUF4395"/>
    <property type="match status" value="1"/>
</dbReference>
<dbReference type="AlphaFoldDB" id="A0A6N8IXZ1"/>
<comment type="caution">
    <text evidence="3">The sequence shown here is derived from an EMBL/GenBank/DDBJ whole genome shotgun (WGS) entry which is preliminary data.</text>
</comment>
<protein>
    <submittedName>
        <fullName evidence="3">DUF4395 family protein</fullName>
    </submittedName>
</protein>
<feature type="transmembrane region" description="Helical" evidence="1">
    <location>
        <begin position="145"/>
        <end position="167"/>
    </location>
</feature>
<keyword evidence="1" id="KW-0812">Transmembrane</keyword>
<proteinExistence type="predicted"/>
<accession>A0A6N8IXZ1</accession>
<dbReference type="InterPro" id="IPR025508">
    <property type="entry name" value="DUF4395"/>
</dbReference>
<evidence type="ECO:0000313" key="3">
    <source>
        <dbReference type="EMBL" id="MVQ31638.1"/>
    </source>
</evidence>
<keyword evidence="1" id="KW-0472">Membrane</keyword>
<feature type="transmembrane region" description="Helical" evidence="1">
    <location>
        <begin position="85"/>
        <end position="106"/>
    </location>
</feature>
<dbReference type="Proteomes" id="UP000469385">
    <property type="component" value="Unassembled WGS sequence"/>
</dbReference>
<keyword evidence="1" id="KW-1133">Transmembrane helix</keyword>
<sequence>MGIIRTPSPKLKEVRMSFFHATYGHVISGLSHNGKPVQAAVFNDNQVRAAAGLALVLAAVALVYGRFESVYLPMQAVTTFLFVEYLIRVTIGIQYSPLGVLAGWMVQRKGPDWASARPKRFAWTLALIMSGAMMVMTNAGVTGAVPLTICVIFMLLLWMESVLGLCVGCEFHGFMVKQGWVQKDSAFEICAHGACDIPPR</sequence>
<evidence type="ECO:0000259" key="2">
    <source>
        <dbReference type="Pfam" id="PF14340"/>
    </source>
</evidence>
<evidence type="ECO:0000313" key="4">
    <source>
        <dbReference type="Proteomes" id="UP000469385"/>
    </source>
</evidence>
<dbReference type="EMBL" id="WSEL01000009">
    <property type="protein sequence ID" value="MVQ31638.1"/>
    <property type="molecule type" value="Genomic_DNA"/>
</dbReference>
<organism evidence="3 4">
    <name type="scientific">Ramlibacter pinisoli</name>
    <dbReference type="NCBI Taxonomy" id="2682844"/>
    <lineage>
        <taxon>Bacteria</taxon>
        <taxon>Pseudomonadati</taxon>
        <taxon>Pseudomonadota</taxon>
        <taxon>Betaproteobacteria</taxon>
        <taxon>Burkholderiales</taxon>
        <taxon>Comamonadaceae</taxon>
        <taxon>Ramlibacter</taxon>
    </lineage>
</organism>
<feature type="transmembrane region" description="Helical" evidence="1">
    <location>
        <begin position="121"/>
        <end position="139"/>
    </location>
</feature>
<evidence type="ECO:0000256" key="1">
    <source>
        <dbReference type="SAM" id="Phobius"/>
    </source>
</evidence>
<reference evidence="3 4" key="1">
    <citation type="submission" date="2019-12" db="EMBL/GenBank/DDBJ databases">
        <authorList>
            <person name="Huq M.A."/>
        </authorList>
    </citation>
    <scope>NUCLEOTIDE SEQUENCE [LARGE SCALE GENOMIC DNA]</scope>
    <source>
        <strain evidence="3 4">MAH-25</strain>
    </source>
</reference>
<gene>
    <name evidence="3" type="ORF">GON04_19425</name>
</gene>
<keyword evidence="4" id="KW-1185">Reference proteome</keyword>